<evidence type="ECO:0000313" key="8">
    <source>
        <dbReference type="Proteomes" id="UP000309450"/>
    </source>
</evidence>
<feature type="domain" description="HTH gntR-type" evidence="6">
    <location>
        <begin position="28"/>
        <end position="96"/>
    </location>
</feature>
<dbReference type="GO" id="GO:0003700">
    <property type="term" value="F:DNA-binding transcription factor activity"/>
    <property type="evidence" value="ECO:0007669"/>
    <property type="project" value="InterPro"/>
</dbReference>
<keyword evidence="7" id="KW-0032">Aminotransferase</keyword>
<keyword evidence="3" id="KW-0805">Transcription regulation</keyword>
<proteinExistence type="inferred from homology"/>
<keyword evidence="4" id="KW-0238">DNA-binding</keyword>
<dbReference type="InterPro" id="IPR000524">
    <property type="entry name" value="Tscrpt_reg_HTH_GntR"/>
</dbReference>
<dbReference type="InterPro" id="IPR036388">
    <property type="entry name" value="WH-like_DNA-bd_sf"/>
</dbReference>
<sequence>MLQSPAILRQRNIVMDTNWTPDLSRHEGPKYLALVRALREGIRQGELPPGTQVPTVRDLAWRIKVTPGTVARAYHIATQEGLLDATVGRGTFVADTGRRFGPSQSLFIERVAIRDANMMDLRSPRLPDVGQVERIAEALRQAADSAGPEWMGYPSQHDEFALRAALCDWIGERDLGPVSPDDLALTHGGQSAINLVFQCCLRGDRPLILIEELAYPGFRHAARLNRADIAGIEMDDHGLRPDALDAACRKSPAQILCLTCEGQNPTTLRMPAERRAEIAEVARRHDLQIIDDECYGPEGDATPGMRAFAPERTWHVGSLSKTVSPALRFGYVFCPRGMGEAGRMTAQHGFFALAKPMSDAILNLLQSGAAAQIRADVRAETNLRLSIATRAFDGFDLHWRADLPYVWLRLPNGWRASTFARMAEGQGVLVRSADEFALFNGRPPHAVRIALAGDTDPDLLARALDRLSTALRHPPEDVAV</sequence>
<dbReference type="InterPro" id="IPR015421">
    <property type="entry name" value="PyrdxlP-dep_Trfase_major"/>
</dbReference>
<dbReference type="OrthoDB" id="9808770at2"/>
<dbReference type="PANTHER" id="PTHR46577">
    <property type="entry name" value="HTH-TYPE TRANSCRIPTIONAL REGULATORY PROTEIN GABR"/>
    <property type="match status" value="1"/>
</dbReference>
<organism evidence="7 8">
    <name type="scientific">Aliigemmobacter aestuarii</name>
    <dbReference type="NCBI Taxonomy" id="1445661"/>
    <lineage>
        <taxon>Bacteria</taxon>
        <taxon>Pseudomonadati</taxon>
        <taxon>Pseudomonadota</taxon>
        <taxon>Alphaproteobacteria</taxon>
        <taxon>Rhodobacterales</taxon>
        <taxon>Paracoccaceae</taxon>
        <taxon>Aliigemmobacter</taxon>
    </lineage>
</organism>
<dbReference type="Pfam" id="PF00392">
    <property type="entry name" value="GntR"/>
    <property type="match status" value="1"/>
</dbReference>
<dbReference type="GO" id="GO:0003677">
    <property type="term" value="F:DNA binding"/>
    <property type="evidence" value="ECO:0007669"/>
    <property type="project" value="UniProtKB-KW"/>
</dbReference>
<evidence type="ECO:0000259" key="6">
    <source>
        <dbReference type="PROSITE" id="PS50949"/>
    </source>
</evidence>
<reference evidence="7 8" key="1">
    <citation type="submission" date="2019-04" db="EMBL/GenBank/DDBJ databases">
        <title>Draft genome sequence of Gemmobacter aestuarii sp. nov.</title>
        <authorList>
            <person name="Hameed A."/>
            <person name="Lin S.-Y."/>
            <person name="Shahina M."/>
            <person name="Lai W.-A."/>
            <person name="Young C.-C."/>
        </authorList>
    </citation>
    <scope>NUCLEOTIDE SEQUENCE [LARGE SCALE GENOMIC DNA]</scope>
    <source>
        <strain evidence="7 8">CC-PW-75</strain>
    </source>
</reference>
<dbReference type="EMBL" id="SSND01000003">
    <property type="protein sequence ID" value="THD83040.1"/>
    <property type="molecule type" value="Genomic_DNA"/>
</dbReference>
<dbReference type="InterPro" id="IPR051446">
    <property type="entry name" value="HTH_trans_reg/aminotransferase"/>
</dbReference>
<dbReference type="SMART" id="SM00345">
    <property type="entry name" value="HTH_GNTR"/>
    <property type="match status" value="1"/>
</dbReference>
<dbReference type="AlphaFoldDB" id="A0A4V3V0A5"/>
<accession>A0A4V3V0A5</accession>
<dbReference type="InterPro" id="IPR015422">
    <property type="entry name" value="PyrdxlP-dep_Trfase_small"/>
</dbReference>
<comment type="similarity">
    <text evidence="1">In the C-terminal section; belongs to the class-I pyridoxal-phosphate-dependent aminotransferase family.</text>
</comment>
<keyword evidence="8" id="KW-1185">Reference proteome</keyword>
<dbReference type="Gene3D" id="3.40.640.10">
    <property type="entry name" value="Type I PLP-dependent aspartate aminotransferase-like (Major domain)"/>
    <property type="match status" value="1"/>
</dbReference>
<evidence type="ECO:0000256" key="4">
    <source>
        <dbReference type="ARBA" id="ARBA00023125"/>
    </source>
</evidence>
<protein>
    <submittedName>
        <fullName evidence="7">PLP-dependent aminotransferase family protein</fullName>
    </submittedName>
</protein>
<dbReference type="SUPFAM" id="SSF46785">
    <property type="entry name" value="Winged helix' DNA-binding domain"/>
    <property type="match status" value="1"/>
</dbReference>
<dbReference type="SUPFAM" id="SSF53383">
    <property type="entry name" value="PLP-dependent transferases"/>
    <property type="match status" value="1"/>
</dbReference>
<dbReference type="GO" id="GO:0030170">
    <property type="term" value="F:pyridoxal phosphate binding"/>
    <property type="evidence" value="ECO:0007669"/>
    <property type="project" value="InterPro"/>
</dbReference>
<comment type="caution">
    <text evidence="7">The sequence shown here is derived from an EMBL/GenBank/DDBJ whole genome shotgun (WGS) entry which is preliminary data.</text>
</comment>
<evidence type="ECO:0000256" key="5">
    <source>
        <dbReference type="ARBA" id="ARBA00023163"/>
    </source>
</evidence>
<dbReference type="Proteomes" id="UP000309450">
    <property type="component" value="Unassembled WGS sequence"/>
</dbReference>
<keyword evidence="2" id="KW-0663">Pyridoxal phosphate</keyword>
<evidence type="ECO:0000256" key="3">
    <source>
        <dbReference type="ARBA" id="ARBA00023015"/>
    </source>
</evidence>
<dbReference type="InterPro" id="IPR015424">
    <property type="entry name" value="PyrdxlP-dep_Trfase"/>
</dbReference>
<keyword evidence="5" id="KW-0804">Transcription</keyword>
<dbReference type="GO" id="GO:0008483">
    <property type="term" value="F:transaminase activity"/>
    <property type="evidence" value="ECO:0007669"/>
    <property type="project" value="UniProtKB-KW"/>
</dbReference>
<dbReference type="Pfam" id="PF00155">
    <property type="entry name" value="Aminotran_1_2"/>
    <property type="match status" value="1"/>
</dbReference>
<dbReference type="InterPro" id="IPR036390">
    <property type="entry name" value="WH_DNA-bd_sf"/>
</dbReference>
<keyword evidence="7" id="KW-0808">Transferase</keyword>
<evidence type="ECO:0000256" key="1">
    <source>
        <dbReference type="ARBA" id="ARBA00005384"/>
    </source>
</evidence>
<evidence type="ECO:0000256" key="2">
    <source>
        <dbReference type="ARBA" id="ARBA00022898"/>
    </source>
</evidence>
<dbReference type="PANTHER" id="PTHR46577:SF1">
    <property type="entry name" value="HTH-TYPE TRANSCRIPTIONAL REGULATORY PROTEIN GABR"/>
    <property type="match status" value="1"/>
</dbReference>
<dbReference type="Gene3D" id="3.90.1150.10">
    <property type="entry name" value="Aspartate Aminotransferase, domain 1"/>
    <property type="match status" value="1"/>
</dbReference>
<gene>
    <name evidence="7" type="ORF">E7811_12940</name>
</gene>
<dbReference type="CDD" id="cd00609">
    <property type="entry name" value="AAT_like"/>
    <property type="match status" value="1"/>
</dbReference>
<dbReference type="CDD" id="cd07377">
    <property type="entry name" value="WHTH_GntR"/>
    <property type="match status" value="1"/>
</dbReference>
<dbReference type="InterPro" id="IPR004839">
    <property type="entry name" value="Aminotransferase_I/II_large"/>
</dbReference>
<evidence type="ECO:0000313" key="7">
    <source>
        <dbReference type="EMBL" id="THD83040.1"/>
    </source>
</evidence>
<name>A0A4V3V0A5_9RHOB</name>
<dbReference type="Gene3D" id="1.10.10.10">
    <property type="entry name" value="Winged helix-like DNA-binding domain superfamily/Winged helix DNA-binding domain"/>
    <property type="match status" value="1"/>
</dbReference>
<dbReference type="PROSITE" id="PS50949">
    <property type="entry name" value="HTH_GNTR"/>
    <property type="match status" value="1"/>
</dbReference>